<feature type="compositionally biased region" description="Basic and acidic residues" evidence="1">
    <location>
        <begin position="23"/>
        <end position="39"/>
    </location>
</feature>
<dbReference type="NCBIfam" id="NF040712">
    <property type="entry name" value="SepH"/>
    <property type="match status" value="1"/>
</dbReference>
<name>A0ABP9QFB7_9PSEU</name>
<feature type="compositionally biased region" description="Low complexity" evidence="1">
    <location>
        <begin position="292"/>
        <end position="303"/>
    </location>
</feature>
<feature type="region of interest" description="Disordered" evidence="1">
    <location>
        <begin position="1"/>
        <end position="64"/>
    </location>
</feature>
<feature type="compositionally biased region" description="Low complexity" evidence="1">
    <location>
        <begin position="250"/>
        <end position="281"/>
    </location>
</feature>
<dbReference type="RefSeq" id="WP_185063689.1">
    <property type="nucleotide sequence ID" value="NZ_BAABJP010000021.1"/>
</dbReference>
<organism evidence="3 4">
    <name type="scientific">Pseudonocardia eucalypti</name>
    <dbReference type="NCBI Taxonomy" id="648755"/>
    <lineage>
        <taxon>Bacteria</taxon>
        <taxon>Bacillati</taxon>
        <taxon>Actinomycetota</taxon>
        <taxon>Actinomycetes</taxon>
        <taxon>Pseudonocardiales</taxon>
        <taxon>Pseudonocardiaceae</taxon>
        <taxon>Pseudonocardia</taxon>
    </lineage>
</organism>
<gene>
    <name evidence="3" type="ORF">GCM10023321_44600</name>
</gene>
<dbReference type="Proteomes" id="UP001428817">
    <property type="component" value="Unassembled WGS sequence"/>
</dbReference>
<evidence type="ECO:0000256" key="1">
    <source>
        <dbReference type="SAM" id="MobiDB-lite"/>
    </source>
</evidence>
<dbReference type="EMBL" id="BAABJP010000021">
    <property type="protein sequence ID" value="GAA5161008.1"/>
    <property type="molecule type" value="Genomic_DNA"/>
</dbReference>
<dbReference type="InterPro" id="IPR021421">
    <property type="entry name" value="DUF3071"/>
</dbReference>
<comment type="caution">
    <text evidence="3">The sequence shown here is derived from an EMBL/GenBank/DDBJ whole genome shotgun (WGS) entry which is preliminary data.</text>
</comment>
<dbReference type="Pfam" id="PF11268">
    <property type="entry name" value="DUF3071"/>
    <property type="match status" value="1"/>
</dbReference>
<sequence length="328" mass="34994">MRALRVVGYEEDGSGQPAVILEDPDRRERFTVPADERLRAAARGDVQQLSKMTASSSDQESQLRPREIQARIRAGASVEQVAAVAGVPAERIERFAYPVLLERSRIAEMARDAHPVRTDGPDVRTLQEVVTSTFNARGQEYSHAEWDAWRGDDNKWVVTLSWDVGRSDITARWQYQPGAHGGTVTALDEHSTDLIDGQSRPPRRVGPVIDFGNSAEPAAKAANAGDSSSAGRRANKTTTGRGSGSGSSGSGSAKPAPKPATRATGKAAAPAQPEQTQLTEQPEPETAETTERPAAAASGGAKRSGARKGKPVMPSWEDVLLGVKSQRG</sequence>
<keyword evidence="4" id="KW-1185">Reference proteome</keyword>
<feature type="domain" description="DUF3071" evidence="2">
    <location>
        <begin position="1"/>
        <end position="175"/>
    </location>
</feature>
<feature type="region of interest" description="Disordered" evidence="1">
    <location>
        <begin position="217"/>
        <end position="328"/>
    </location>
</feature>
<evidence type="ECO:0000313" key="3">
    <source>
        <dbReference type="EMBL" id="GAA5161008.1"/>
    </source>
</evidence>
<protein>
    <recommendedName>
        <fullName evidence="2">DUF3071 domain-containing protein</fullName>
    </recommendedName>
</protein>
<reference evidence="4" key="1">
    <citation type="journal article" date="2019" name="Int. J. Syst. Evol. Microbiol.">
        <title>The Global Catalogue of Microorganisms (GCM) 10K type strain sequencing project: providing services to taxonomists for standard genome sequencing and annotation.</title>
        <authorList>
            <consortium name="The Broad Institute Genomics Platform"/>
            <consortium name="The Broad Institute Genome Sequencing Center for Infectious Disease"/>
            <person name="Wu L."/>
            <person name="Ma J."/>
        </authorList>
    </citation>
    <scope>NUCLEOTIDE SEQUENCE [LARGE SCALE GENOMIC DNA]</scope>
    <source>
        <strain evidence="4">JCM 18303</strain>
    </source>
</reference>
<evidence type="ECO:0000313" key="4">
    <source>
        <dbReference type="Proteomes" id="UP001428817"/>
    </source>
</evidence>
<feature type="compositionally biased region" description="Polar residues" evidence="1">
    <location>
        <begin position="47"/>
        <end position="60"/>
    </location>
</feature>
<proteinExistence type="predicted"/>
<accession>A0ABP9QFB7</accession>
<evidence type="ECO:0000259" key="2">
    <source>
        <dbReference type="Pfam" id="PF11268"/>
    </source>
</evidence>
<dbReference type="InterPro" id="IPR047682">
    <property type="entry name" value="SepH-like"/>
</dbReference>